<dbReference type="Gene3D" id="3.90.180.10">
    <property type="entry name" value="Medium-chain alcohol dehydrogenases, catalytic domain"/>
    <property type="match status" value="1"/>
</dbReference>
<dbReference type="InterPro" id="IPR013149">
    <property type="entry name" value="ADH-like_C"/>
</dbReference>
<dbReference type="EMBL" id="CP094929">
    <property type="protein sequence ID" value="UOM50326.1"/>
    <property type="molecule type" value="Genomic_DNA"/>
</dbReference>
<dbReference type="PANTHER" id="PTHR43401:SF2">
    <property type="entry name" value="L-THREONINE 3-DEHYDROGENASE"/>
    <property type="match status" value="1"/>
</dbReference>
<organism evidence="4 5">
    <name type="scientific">Sphaerochaeta associata</name>
    <dbReference type="NCBI Taxonomy" id="1129264"/>
    <lineage>
        <taxon>Bacteria</taxon>
        <taxon>Pseudomonadati</taxon>
        <taxon>Spirochaetota</taxon>
        <taxon>Spirochaetia</taxon>
        <taxon>Spirochaetales</taxon>
        <taxon>Sphaerochaetaceae</taxon>
        <taxon>Sphaerochaeta</taxon>
    </lineage>
</organism>
<dbReference type="Gene3D" id="3.40.50.720">
    <property type="entry name" value="NAD(P)-binding Rossmann-like Domain"/>
    <property type="match status" value="1"/>
</dbReference>
<keyword evidence="5" id="KW-1185">Reference proteome</keyword>
<accession>A0ABY4D7Q4</accession>
<dbReference type="PANTHER" id="PTHR43401">
    <property type="entry name" value="L-THREONINE 3-DEHYDROGENASE"/>
    <property type="match status" value="1"/>
</dbReference>
<reference evidence="5" key="1">
    <citation type="journal article" date="2024" name="J Bioinform Genom">
        <title>Complete genome sequence of the type strain bacterium Sphaerochaeta associata GLS2t (VKM B-2742)t.</title>
        <authorList>
            <person name="Troshina O.Y."/>
            <person name="Tepeeva A.N."/>
            <person name="Arzamasceva V.O."/>
            <person name="Whitman W.B."/>
            <person name="Varghese N."/>
            <person name="Shapiro N."/>
            <person name="Woyke T."/>
            <person name="Kripides N.C."/>
            <person name="Vasilenko O.V."/>
        </authorList>
    </citation>
    <scope>NUCLEOTIDE SEQUENCE [LARGE SCALE GENOMIC DNA]</scope>
    <source>
        <strain evidence="5">GLS2T</strain>
    </source>
</reference>
<dbReference type="Pfam" id="PF08240">
    <property type="entry name" value="ADH_N"/>
    <property type="match status" value="1"/>
</dbReference>
<dbReference type="SUPFAM" id="SSF51735">
    <property type="entry name" value="NAD(P)-binding Rossmann-fold domains"/>
    <property type="match status" value="1"/>
</dbReference>
<evidence type="ECO:0000259" key="2">
    <source>
        <dbReference type="Pfam" id="PF00107"/>
    </source>
</evidence>
<keyword evidence="1" id="KW-0560">Oxidoreductase</keyword>
<proteinExistence type="predicted"/>
<evidence type="ECO:0000259" key="3">
    <source>
        <dbReference type="Pfam" id="PF08240"/>
    </source>
</evidence>
<evidence type="ECO:0000313" key="5">
    <source>
        <dbReference type="Proteomes" id="UP000829708"/>
    </source>
</evidence>
<feature type="domain" description="Alcohol dehydrogenase-like C-terminal" evidence="2">
    <location>
        <begin position="188"/>
        <end position="332"/>
    </location>
</feature>
<dbReference type="InterPro" id="IPR036291">
    <property type="entry name" value="NAD(P)-bd_dom_sf"/>
</dbReference>
<name>A0ABY4D7Q4_9SPIR</name>
<dbReference type="InterPro" id="IPR011032">
    <property type="entry name" value="GroES-like_sf"/>
</dbReference>
<sequence>MKTRAIRLYGVNDLRLEEFELPKIAEDEILAKVITNSICMSDHKAAEQGPNHKRIPKDIDKNPIMLGHEFCGEIVEVGAKWQSKFKVGSRFSIQPALNYKGTLDAPGYSFPYIGGDATYVIIPHQVMELDCLLPYEGDAFFLGSLAEPVSCVVGTFHAMYHTTNGSYVHQMGIVEGGNLAVLAGVGPMGLSAIDYALHNTHRKPGRLVVTDIDDARLKRAASLYSVEDAKNNGVELIYLNTKEFSDPVAKLMELTDGKGYDDVMVMAPVRALVEQADAILAKDGCLNFFAGPNKTDFTASLNFYNVHYASTHIVGTSGGNTDDMRESLMLMEKGLINPSAMVTHIGGLSAVPEAVINLPNIPGGKKMMYTHLDFPLVALTDLAELGKTNPVFAELAKLVEKHNGLWSAEAEAYLLEHCTKRVKE</sequence>
<evidence type="ECO:0000313" key="4">
    <source>
        <dbReference type="EMBL" id="UOM50326.1"/>
    </source>
</evidence>
<dbReference type="Proteomes" id="UP000829708">
    <property type="component" value="Chromosome"/>
</dbReference>
<feature type="domain" description="Alcohol dehydrogenase-like N-terminal" evidence="3">
    <location>
        <begin position="26"/>
        <end position="125"/>
    </location>
</feature>
<dbReference type="CDD" id="cd08238">
    <property type="entry name" value="sorbose_phosphate_red"/>
    <property type="match status" value="1"/>
</dbReference>
<dbReference type="InterPro" id="IPR013154">
    <property type="entry name" value="ADH-like_N"/>
</dbReference>
<gene>
    <name evidence="4" type="ORF">MUG09_12250</name>
</gene>
<dbReference type="SUPFAM" id="SSF50129">
    <property type="entry name" value="GroES-like"/>
    <property type="match status" value="1"/>
</dbReference>
<protein>
    <submittedName>
        <fullName evidence="4">Zinc-binding dehydrogenase</fullName>
    </submittedName>
</protein>
<dbReference type="InterPro" id="IPR050129">
    <property type="entry name" value="Zn_alcohol_dh"/>
</dbReference>
<dbReference type="Pfam" id="PF00107">
    <property type="entry name" value="ADH_zinc_N"/>
    <property type="match status" value="1"/>
</dbReference>
<evidence type="ECO:0000256" key="1">
    <source>
        <dbReference type="ARBA" id="ARBA00023002"/>
    </source>
</evidence>
<dbReference type="RefSeq" id="WP_244771717.1">
    <property type="nucleotide sequence ID" value="NZ_CP094929.1"/>
</dbReference>